<dbReference type="Pfam" id="PF24389">
    <property type="entry name" value="ORC-CDC6-like"/>
    <property type="match status" value="1"/>
</dbReference>
<evidence type="ECO:0000313" key="2">
    <source>
        <dbReference type="EMBL" id="MFC5455031.1"/>
    </source>
</evidence>
<dbReference type="SUPFAM" id="SSF52200">
    <property type="entry name" value="Toll/Interleukin receptor TIR domain"/>
    <property type="match status" value="1"/>
</dbReference>
<dbReference type="InterPro" id="IPR000157">
    <property type="entry name" value="TIR_dom"/>
</dbReference>
<dbReference type="Pfam" id="PF13676">
    <property type="entry name" value="TIR_2"/>
    <property type="match status" value="1"/>
</dbReference>
<evidence type="ECO:0000259" key="1">
    <source>
        <dbReference type="PROSITE" id="PS50104"/>
    </source>
</evidence>
<dbReference type="Gene3D" id="3.40.50.10140">
    <property type="entry name" value="Toll/interleukin-1 receptor homology (TIR) domain"/>
    <property type="match status" value="1"/>
</dbReference>
<dbReference type="InterPro" id="IPR056955">
    <property type="entry name" value="ORC-CDC6-like"/>
</dbReference>
<protein>
    <submittedName>
        <fullName evidence="2">Toll/interleukin-1 receptor domain-containing protein</fullName>
    </submittedName>
</protein>
<dbReference type="PROSITE" id="PS50104">
    <property type="entry name" value="TIR"/>
    <property type="match status" value="1"/>
</dbReference>
<evidence type="ECO:0000313" key="3">
    <source>
        <dbReference type="Proteomes" id="UP001596052"/>
    </source>
</evidence>
<keyword evidence="3" id="KW-1185">Reference proteome</keyword>
<feature type="domain" description="TIR" evidence="1">
    <location>
        <begin position="22"/>
        <end position="149"/>
    </location>
</feature>
<organism evidence="2 3">
    <name type="scientific">Prosthecobacter fluviatilis</name>
    <dbReference type="NCBI Taxonomy" id="445931"/>
    <lineage>
        <taxon>Bacteria</taxon>
        <taxon>Pseudomonadati</taxon>
        <taxon>Verrucomicrobiota</taxon>
        <taxon>Verrucomicrobiia</taxon>
        <taxon>Verrucomicrobiales</taxon>
        <taxon>Verrucomicrobiaceae</taxon>
        <taxon>Prosthecobacter</taxon>
    </lineage>
</organism>
<keyword evidence="2" id="KW-0675">Receptor</keyword>
<comment type="caution">
    <text evidence="2">The sequence shown here is derived from an EMBL/GenBank/DDBJ whole genome shotgun (WGS) entry which is preliminary data.</text>
</comment>
<dbReference type="InterPro" id="IPR035897">
    <property type="entry name" value="Toll_tir_struct_dom_sf"/>
</dbReference>
<gene>
    <name evidence="2" type="ORF">ACFQDI_09215</name>
</gene>
<sequence>MAHAALKHVAQEKNSPSIVLTIMKQIFISHATADSHVANKLAEDLKMAGHEVRIDTKDLGLGDDVVEFMEDGINRASAVIILHSKNSAQAKWQKKEINAAIWKEVADSGGTCIVIKLDDTKISTMLGPKVWGTLNLQDTEGYKNLIEKICSKLLPSETATSVVNAALKLDSPNPFRRIRAEYFEERTDLLSRAFASPDASKTGTLEEITPCFLEGSRGTGKSMLLLSLRARVYISRQKSSSDRHKIFGFYLKFTRGAFCNIGVSQQTDNEGSGSDILKAYQEEIVADIGAQEFIVCLLESLFSELHQCSSQNLLQINGTCEAALVDDVYKYVFVEQVLPPRTFLDLMAIFAKLHRLIADFIRRKFIYQENTKVPIASLDLEALKHVIEIVKSHIPEIKNSLFVALLDEYENLFPFQQRVVNTFVKLAAPALSVKVAKKLGTSEISGTTIGQELQETHDYTRMMLVYDVEDPASFKVYRDLLEHIVKNILDSEGLSISINELLPDFQDDEVPSEGLIRRVAELAKMTTEELANLPDKERREKTVYYREAATYRELYGQKGAHPEKRFAGFKTLSLLSSGVIRYFQEMLAVAYYLRNSSESTGSKLLTLKAEVQTKAAHLVSKHNLTTLGRNVESDGEMLKFFLLDLGDCLRHKLLKHGSEPEAARLTIVDPENLERPTFLTLRRILNVGTREGIFQTREGRPAFKPRHSSDPQSAEFNVSRIFAPVLQISPRLRWRTSVHGDDLRQLLDPLTRARAKRSLMKALEGGSAARNDRTLL</sequence>
<name>A0ABW0KQN9_9BACT</name>
<dbReference type="Proteomes" id="UP001596052">
    <property type="component" value="Unassembled WGS sequence"/>
</dbReference>
<dbReference type="RefSeq" id="WP_377165714.1">
    <property type="nucleotide sequence ID" value="NZ_JBHSMQ010000003.1"/>
</dbReference>
<accession>A0ABW0KQN9</accession>
<reference evidence="3" key="1">
    <citation type="journal article" date="2019" name="Int. J. Syst. Evol. Microbiol.">
        <title>The Global Catalogue of Microorganisms (GCM) 10K type strain sequencing project: providing services to taxonomists for standard genome sequencing and annotation.</title>
        <authorList>
            <consortium name="The Broad Institute Genomics Platform"/>
            <consortium name="The Broad Institute Genome Sequencing Center for Infectious Disease"/>
            <person name="Wu L."/>
            <person name="Ma J."/>
        </authorList>
    </citation>
    <scope>NUCLEOTIDE SEQUENCE [LARGE SCALE GENOMIC DNA]</scope>
    <source>
        <strain evidence="3">CGMCC 4.1469</strain>
    </source>
</reference>
<dbReference type="EMBL" id="JBHSMQ010000003">
    <property type="protein sequence ID" value="MFC5455031.1"/>
    <property type="molecule type" value="Genomic_DNA"/>
</dbReference>
<proteinExistence type="predicted"/>